<proteinExistence type="predicted"/>
<reference evidence="1" key="1">
    <citation type="journal article" date="2019" name="MBio">
        <title>Virus Genomes from Deep Sea Sediments Expand the Ocean Megavirome and Support Independent Origins of Viral Gigantism.</title>
        <authorList>
            <person name="Backstrom D."/>
            <person name="Yutin N."/>
            <person name="Jorgensen S.L."/>
            <person name="Dharamshi J."/>
            <person name="Homa F."/>
            <person name="Zaremba-Niedwiedzka K."/>
            <person name="Spang A."/>
            <person name="Wolf Y.I."/>
            <person name="Koonin E.V."/>
            <person name="Ettema T.J."/>
        </authorList>
    </citation>
    <scope>NUCLEOTIDE SEQUENCE</scope>
</reference>
<protein>
    <submittedName>
        <fullName evidence="1">Uncharacterized protein</fullName>
    </submittedName>
</protein>
<name>A0A481YQH0_9VIRU</name>
<evidence type="ECO:0000313" key="1">
    <source>
        <dbReference type="EMBL" id="QBK85309.1"/>
    </source>
</evidence>
<sequence>MNQTFEVNNTTNDITHSGPVAQELALHKNATLIADTSSAFEVRTPISIATLKQAAMGSTIIIDVLDPAGTAIQIYTINKVTGAPDGSVARALIDQLNLKRVGDCALLHFFMCQRLTGGEIVISSDDNNVFFFDAVLFNFEVFGAEGGEAIFEIRATNVTPGEERVSFFSSIKNAFV</sequence>
<accession>A0A481YQH0</accession>
<gene>
    <name evidence="1" type="ORF">LCIVAC01_01180</name>
</gene>
<organism evidence="1">
    <name type="scientific">Iridovirus LCIVAC01</name>
    <dbReference type="NCBI Taxonomy" id="2506607"/>
    <lineage>
        <taxon>Viruses</taxon>
        <taxon>Varidnaviria</taxon>
        <taxon>Bamfordvirae</taxon>
        <taxon>Nucleocytoviricota</taxon>
        <taxon>Megaviricetes</taxon>
        <taxon>Pimascovirales</taxon>
        <taxon>Pimascovirales incertae sedis</taxon>
        <taxon>Iridoviridae</taxon>
    </lineage>
</organism>
<dbReference type="EMBL" id="MK500314">
    <property type="protein sequence ID" value="QBK85309.1"/>
    <property type="molecule type" value="Genomic_DNA"/>
</dbReference>